<dbReference type="EMBL" id="JANAVB010010850">
    <property type="protein sequence ID" value="KAJ6838119.1"/>
    <property type="molecule type" value="Genomic_DNA"/>
</dbReference>
<gene>
    <name evidence="1" type="ORF">M6B38_322630</name>
</gene>
<name>A0AAX6HAP4_IRIPA</name>
<keyword evidence="2" id="KW-1185">Reference proteome</keyword>
<evidence type="ECO:0000313" key="2">
    <source>
        <dbReference type="Proteomes" id="UP001140949"/>
    </source>
</evidence>
<dbReference type="AlphaFoldDB" id="A0AAX6HAP4"/>
<reference evidence="1" key="2">
    <citation type="submission" date="2023-04" db="EMBL/GenBank/DDBJ databases">
        <authorList>
            <person name="Bruccoleri R.E."/>
            <person name="Oakeley E.J."/>
            <person name="Faust A.-M."/>
            <person name="Dessus-Babus S."/>
            <person name="Altorfer M."/>
            <person name="Burckhardt D."/>
            <person name="Oertli M."/>
            <person name="Naumann U."/>
            <person name="Petersen F."/>
            <person name="Wong J."/>
        </authorList>
    </citation>
    <scope>NUCLEOTIDE SEQUENCE</scope>
    <source>
        <strain evidence="1">GSM-AAB239-AS_SAM_17_03QT</strain>
        <tissue evidence="1">Leaf</tissue>
    </source>
</reference>
<sequence>MRSGGWRRVGVERKVAKVAPGEAGTAGCSWWRSGGERRGGSAGAQIWRRRRGLPRRRHSSHTAVATQVLTLNLYSPSELCGGGTAWL</sequence>
<accession>A0AAX6HAP4</accession>
<organism evidence="1 2">
    <name type="scientific">Iris pallida</name>
    <name type="common">Sweet iris</name>
    <dbReference type="NCBI Taxonomy" id="29817"/>
    <lineage>
        <taxon>Eukaryota</taxon>
        <taxon>Viridiplantae</taxon>
        <taxon>Streptophyta</taxon>
        <taxon>Embryophyta</taxon>
        <taxon>Tracheophyta</taxon>
        <taxon>Spermatophyta</taxon>
        <taxon>Magnoliopsida</taxon>
        <taxon>Liliopsida</taxon>
        <taxon>Asparagales</taxon>
        <taxon>Iridaceae</taxon>
        <taxon>Iridoideae</taxon>
        <taxon>Irideae</taxon>
        <taxon>Iris</taxon>
    </lineage>
</organism>
<comment type="caution">
    <text evidence="1">The sequence shown here is derived from an EMBL/GenBank/DDBJ whole genome shotgun (WGS) entry which is preliminary data.</text>
</comment>
<proteinExistence type="predicted"/>
<reference evidence="1" key="1">
    <citation type="journal article" date="2023" name="GigaByte">
        <title>Genome assembly of the bearded iris, Iris pallida Lam.</title>
        <authorList>
            <person name="Bruccoleri R.E."/>
            <person name="Oakeley E.J."/>
            <person name="Faust A.M.E."/>
            <person name="Altorfer M."/>
            <person name="Dessus-Babus S."/>
            <person name="Burckhardt D."/>
            <person name="Oertli M."/>
            <person name="Naumann U."/>
            <person name="Petersen F."/>
            <person name="Wong J."/>
        </authorList>
    </citation>
    <scope>NUCLEOTIDE SEQUENCE</scope>
    <source>
        <strain evidence="1">GSM-AAB239-AS_SAM_17_03QT</strain>
    </source>
</reference>
<dbReference type="Proteomes" id="UP001140949">
    <property type="component" value="Unassembled WGS sequence"/>
</dbReference>
<evidence type="ECO:0000313" key="1">
    <source>
        <dbReference type="EMBL" id="KAJ6838119.1"/>
    </source>
</evidence>
<protein>
    <submittedName>
        <fullName evidence="1">Uncharacterized protein</fullName>
    </submittedName>
</protein>